<feature type="coiled-coil region" evidence="6">
    <location>
        <begin position="251"/>
        <end position="374"/>
    </location>
</feature>
<dbReference type="Proteomes" id="UP000594262">
    <property type="component" value="Unplaced"/>
</dbReference>
<dbReference type="InterPro" id="IPR018039">
    <property type="entry name" value="IF_conserved"/>
</dbReference>
<dbReference type="PANTHER" id="PTHR45721:SF11">
    <property type="entry name" value="LAMIN DM0-RELATED"/>
    <property type="match status" value="1"/>
</dbReference>
<comment type="subcellular location">
    <subcellularLocation>
        <location evidence="1">Nucleus</location>
    </subcellularLocation>
</comment>
<feature type="coiled-coil region" evidence="6">
    <location>
        <begin position="42"/>
        <end position="210"/>
    </location>
</feature>
<dbReference type="PROSITE" id="PS51841">
    <property type="entry name" value="LTD"/>
    <property type="match status" value="1"/>
</dbReference>
<dbReference type="Pfam" id="PF00932">
    <property type="entry name" value="LTD"/>
    <property type="match status" value="1"/>
</dbReference>
<dbReference type="InterPro" id="IPR001322">
    <property type="entry name" value="Lamin_tail_dom"/>
</dbReference>
<dbReference type="GO" id="GO:0007097">
    <property type="term" value="P:nuclear migration"/>
    <property type="evidence" value="ECO:0007669"/>
    <property type="project" value="TreeGrafter"/>
</dbReference>
<feature type="domain" description="LTD" evidence="8">
    <location>
        <begin position="420"/>
        <end position="538"/>
    </location>
</feature>
<dbReference type="InterPro" id="IPR039008">
    <property type="entry name" value="IF_rod_dom"/>
</dbReference>
<dbReference type="PROSITE" id="PS00226">
    <property type="entry name" value="IF_ROD_1"/>
    <property type="match status" value="1"/>
</dbReference>
<dbReference type="SMART" id="SM01391">
    <property type="entry name" value="Filament"/>
    <property type="match status" value="1"/>
</dbReference>
<keyword evidence="4" id="KW-0539">Nucleus</keyword>
<evidence type="ECO:0000256" key="4">
    <source>
        <dbReference type="ARBA" id="ARBA00023242"/>
    </source>
</evidence>
<evidence type="ECO:0000256" key="5">
    <source>
        <dbReference type="RuleBase" id="RU000685"/>
    </source>
</evidence>
<dbReference type="GO" id="GO:0005200">
    <property type="term" value="F:structural constituent of cytoskeleton"/>
    <property type="evidence" value="ECO:0007669"/>
    <property type="project" value="TreeGrafter"/>
</dbReference>
<evidence type="ECO:0000256" key="3">
    <source>
        <dbReference type="ARBA" id="ARBA00023054"/>
    </source>
</evidence>
<dbReference type="SUPFAM" id="SSF64593">
    <property type="entry name" value="Intermediate filament protein, coiled coil region"/>
    <property type="match status" value="2"/>
</dbReference>
<evidence type="ECO:0000256" key="2">
    <source>
        <dbReference type="ARBA" id="ARBA00022754"/>
    </source>
</evidence>
<dbReference type="EnsemblMetazoa" id="CLYHEMT016084.1">
    <property type="protein sequence ID" value="CLYHEMP016084.1"/>
    <property type="gene ID" value="CLYHEMG016084"/>
</dbReference>
<name>A0A7M5X2A9_9CNID</name>
<organism evidence="10 11">
    <name type="scientific">Clytia hemisphaerica</name>
    <dbReference type="NCBI Taxonomy" id="252671"/>
    <lineage>
        <taxon>Eukaryota</taxon>
        <taxon>Metazoa</taxon>
        <taxon>Cnidaria</taxon>
        <taxon>Hydrozoa</taxon>
        <taxon>Hydroidolina</taxon>
        <taxon>Leptothecata</taxon>
        <taxon>Obeliida</taxon>
        <taxon>Clytiidae</taxon>
        <taxon>Clytia</taxon>
    </lineage>
</organism>
<evidence type="ECO:0000256" key="1">
    <source>
        <dbReference type="ARBA" id="ARBA00004123"/>
    </source>
</evidence>
<dbReference type="Gene3D" id="1.20.5.1160">
    <property type="entry name" value="Vasodilator-stimulated phosphoprotein"/>
    <property type="match status" value="1"/>
</dbReference>
<dbReference type="RefSeq" id="XP_066918805.1">
    <property type="nucleotide sequence ID" value="XM_067062704.1"/>
</dbReference>
<dbReference type="GO" id="GO:0051664">
    <property type="term" value="P:nuclear pore localization"/>
    <property type="evidence" value="ECO:0007669"/>
    <property type="project" value="TreeGrafter"/>
</dbReference>
<evidence type="ECO:0000259" key="9">
    <source>
        <dbReference type="PROSITE" id="PS51842"/>
    </source>
</evidence>
<feature type="region of interest" description="Disordered" evidence="7">
    <location>
        <begin position="1"/>
        <end position="39"/>
    </location>
</feature>
<evidence type="ECO:0000313" key="10">
    <source>
        <dbReference type="EnsemblMetazoa" id="CLYHEMP016084.1"/>
    </source>
</evidence>
<dbReference type="GO" id="GO:0090435">
    <property type="term" value="P:protein localization to nuclear envelope"/>
    <property type="evidence" value="ECO:0007669"/>
    <property type="project" value="TreeGrafter"/>
</dbReference>
<dbReference type="Pfam" id="PF00038">
    <property type="entry name" value="Filament"/>
    <property type="match status" value="1"/>
</dbReference>
<keyword evidence="3 6" id="KW-0175">Coiled coil</keyword>
<evidence type="ECO:0000256" key="6">
    <source>
        <dbReference type="SAM" id="Coils"/>
    </source>
</evidence>
<evidence type="ECO:0000256" key="7">
    <source>
        <dbReference type="SAM" id="MobiDB-lite"/>
    </source>
</evidence>
<dbReference type="GO" id="GO:0006998">
    <property type="term" value="P:nuclear envelope organization"/>
    <property type="evidence" value="ECO:0007669"/>
    <property type="project" value="TreeGrafter"/>
</dbReference>
<accession>A0A7M5X2A9</accession>
<dbReference type="AlphaFoldDB" id="A0A7M5X2A9"/>
<evidence type="ECO:0000259" key="8">
    <source>
        <dbReference type="PROSITE" id="PS51841"/>
    </source>
</evidence>
<reference evidence="10" key="1">
    <citation type="submission" date="2021-01" db="UniProtKB">
        <authorList>
            <consortium name="EnsemblMetazoa"/>
        </authorList>
    </citation>
    <scope>IDENTIFICATION</scope>
</reference>
<keyword evidence="11" id="KW-1185">Reference proteome</keyword>
<dbReference type="PANTHER" id="PTHR45721">
    <property type="entry name" value="LAMIN DM0-RELATED"/>
    <property type="match status" value="1"/>
</dbReference>
<feature type="domain" description="IF rod" evidence="9">
    <location>
        <begin position="38"/>
        <end position="396"/>
    </location>
</feature>
<dbReference type="PROSITE" id="PS51842">
    <property type="entry name" value="IF_ROD_2"/>
    <property type="match status" value="1"/>
</dbReference>
<keyword evidence="2 5" id="KW-0403">Intermediate filament</keyword>
<dbReference type="SUPFAM" id="SSF74853">
    <property type="entry name" value="Lamin A/C globular tail domain"/>
    <property type="match status" value="1"/>
</dbReference>
<dbReference type="Gene3D" id="1.20.5.170">
    <property type="match status" value="1"/>
</dbReference>
<dbReference type="Gene3D" id="2.60.40.1260">
    <property type="entry name" value="Lamin Tail domain"/>
    <property type="match status" value="1"/>
</dbReference>
<evidence type="ECO:0000313" key="11">
    <source>
        <dbReference type="Proteomes" id="UP000594262"/>
    </source>
</evidence>
<proteinExistence type="inferred from homology"/>
<feature type="region of interest" description="Disordered" evidence="7">
    <location>
        <begin position="396"/>
        <end position="425"/>
    </location>
</feature>
<protein>
    <submittedName>
        <fullName evidence="10">Uncharacterized protein</fullName>
    </submittedName>
</protein>
<dbReference type="GeneID" id="136806137"/>
<dbReference type="InterPro" id="IPR036415">
    <property type="entry name" value="Lamin_tail_dom_sf"/>
</dbReference>
<dbReference type="GO" id="GO:0031507">
    <property type="term" value="P:heterochromatin formation"/>
    <property type="evidence" value="ECO:0007669"/>
    <property type="project" value="TreeGrafter"/>
</dbReference>
<dbReference type="GO" id="GO:0005652">
    <property type="term" value="C:nuclear lamina"/>
    <property type="evidence" value="ECO:0007669"/>
    <property type="project" value="TreeGrafter"/>
</dbReference>
<dbReference type="GO" id="GO:0005882">
    <property type="term" value="C:intermediate filament"/>
    <property type="evidence" value="ECO:0007669"/>
    <property type="project" value="UniProtKB-KW"/>
</dbReference>
<dbReference type="OrthoDB" id="6020694at2759"/>
<comment type="similarity">
    <text evidence="5">Belongs to the intermediate filament family.</text>
</comment>
<sequence>MATKRGKINKMYQTPPQEVRSPRYSGVKSPNVRSRVMEKEELSGLNDRLATYIDRMRQLEQQNSKLSAEITTSKESQSREVAGVKVLYEAELAEARKLLDDTSKEKALLQLENKKLNALTEELHQKLDKELTHRSRIEDELKRVERRLHEKESLISVISKERKQLDEQVKDLEGELKRLEDELESQKKLLESEIIRRVEAENRAQTLEEEASFNAQIHQRELAELKSSSETFKLSIDRVDGGPADYDTLVRDKLQELRDEFEDEAENAKEELETAYKIKFEDMRSSSDRERSQLSRIIEKHALMSKEMEKLRSDYNLLESKNGSMQSRVSELEKLRLLDQEEFKQQLDDKNDKIRVLNESLDNLEKEYETLLGIKIGLDIEIAAYRKMLEGEEERLKIPTPQSERTVRRRGTKRGREEDSPPEVENVAAGNIEVEECDIEGKYIKLKNNSENDEPLGGWFIQRIIDGKEDEAVEYKFTPKYILKGGQSVTVWSQSAGVKHKAPTDMVMKGSDWNTGSEMITNIINAEAEILAKYTMKVVSEGTYRRSRKRRTGGERESCALM</sequence>